<organism evidence="1 2">
    <name type="scientific">Ruminococcus albus</name>
    <dbReference type="NCBI Taxonomy" id="1264"/>
    <lineage>
        <taxon>Bacteria</taxon>
        <taxon>Bacillati</taxon>
        <taxon>Bacillota</taxon>
        <taxon>Clostridia</taxon>
        <taxon>Eubacteriales</taxon>
        <taxon>Oscillospiraceae</taxon>
        <taxon>Ruminococcus</taxon>
    </lineage>
</organism>
<evidence type="ECO:0000313" key="2">
    <source>
        <dbReference type="Proteomes" id="UP000182192"/>
    </source>
</evidence>
<dbReference type="OrthoDB" id="1819145at2"/>
<evidence type="ECO:0000313" key="1">
    <source>
        <dbReference type="EMBL" id="SFC68727.1"/>
    </source>
</evidence>
<proteinExistence type="predicted"/>
<dbReference type="PROSITE" id="PS51257">
    <property type="entry name" value="PROKAR_LIPOPROTEIN"/>
    <property type="match status" value="1"/>
</dbReference>
<sequence length="269" mass="30311">MKKFIALSAAAVMALTMTGCGKKFAIEGSSSVYSAEDLQNATMCFEEKYLKDNTEVYCQFLGDMSYGDTARYVNMYYYDHDKETSEISGDYLAFRVTTYTAKTPSTVLKAIGENLFDINGFRNSFFGGFEECVVKKDENGEWKYMGALSDIYKFKPDTEDTTADGISDIYPSKEREKALEAMTDSDVWEELDGELLYAEYAGDESASKEELDKLNKSKGTDYDGCMKMHADFYSAEKADIVKDAEWLVARQNGEWEVVEYNIPGKSTAE</sequence>
<dbReference type="RefSeq" id="WP_074961748.1">
    <property type="nucleotide sequence ID" value="NZ_FOKQ01000018.1"/>
</dbReference>
<name>A0A1I1L6N1_RUMAL</name>
<evidence type="ECO:0008006" key="3">
    <source>
        <dbReference type="Google" id="ProtNLM"/>
    </source>
</evidence>
<gene>
    <name evidence="1" type="ORF">SAMN02910406_02170</name>
</gene>
<reference evidence="1 2" key="1">
    <citation type="submission" date="2016-10" db="EMBL/GenBank/DDBJ databases">
        <authorList>
            <person name="de Groot N.N."/>
        </authorList>
    </citation>
    <scope>NUCLEOTIDE SEQUENCE [LARGE SCALE GENOMIC DNA]</scope>
    <source>
        <strain evidence="1 2">AR67</strain>
    </source>
</reference>
<dbReference type="Proteomes" id="UP000182192">
    <property type="component" value="Unassembled WGS sequence"/>
</dbReference>
<dbReference type="AlphaFoldDB" id="A0A1I1L6N1"/>
<dbReference type="EMBL" id="FOKQ01000018">
    <property type="protein sequence ID" value="SFC68727.1"/>
    <property type="molecule type" value="Genomic_DNA"/>
</dbReference>
<accession>A0A1I1L6N1</accession>
<protein>
    <recommendedName>
        <fullName evidence="3">Lipoprotein</fullName>
    </recommendedName>
</protein>